<reference evidence="3" key="1">
    <citation type="submission" date="2019-03" db="EMBL/GenBank/DDBJ databases">
        <title>Long read genome sequence of the mycoparasitic Pythium oligandrum ATCC 38472 isolated from sugarbeet rhizosphere.</title>
        <authorList>
            <person name="Gaulin E."/>
        </authorList>
    </citation>
    <scope>NUCLEOTIDE SEQUENCE</scope>
    <source>
        <strain evidence="3">ATCC 38472_TT</strain>
    </source>
</reference>
<keyword evidence="2" id="KW-1133">Transmembrane helix</keyword>
<sequence>MADVLLNLVEQTPVAGIAVGGALVAAAVGYGAVKAIGGGSSKPEPVEVAKKTKTAKKKTKKAKTAEEPAKENEAEKINLEDFVVDYPDTEEEEAARAEKKKQKRKQKKKNAKEKAKAAASAPTSAVSDSDNAKAKAAAAVAAAKKDAEDGWSTVATKKKTTKVKTN</sequence>
<dbReference type="AlphaFoldDB" id="A0A8K1FG41"/>
<dbReference type="Proteomes" id="UP000794436">
    <property type="component" value="Unassembled WGS sequence"/>
</dbReference>
<feature type="transmembrane region" description="Helical" evidence="2">
    <location>
        <begin position="12"/>
        <end position="33"/>
    </location>
</feature>
<feature type="compositionally biased region" description="Basic residues" evidence="1">
    <location>
        <begin position="98"/>
        <end position="111"/>
    </location>
</feature>
<feature type="compositionally biased region" description="Basic residues" evidence="1">
    <location>
        <begin position="51"/>
        <end position="62"/>
    </location>
</feature>
<feature type="region of interest" description="Disordered" evidence="1">
    <location>
        <begin position="36"/>
        <end position="166"/>
    </location>
</feature>
<protein>
    <submittedName>
        <fullName evidence="3">Uncharacterized protein</fullName>
    </submittedName>
</protein>
<gene>
    <name evidence="3" type="ORF">Poli38472_009848</name>
</gene>
<feature type="compositionally biased region" description="Low complexity" evidence="1">
    <location>
        <begin position="124"/>
        <end position="142"/>
    </location>
</feature>
<feature type="compositionally biased region" description="Basic and acidic residues" evidence="1">
    <location>
        <begin position="63"/>
        <end position="79"/>
    </location>
</feature>
<dbReference type="EMBL" id="SPLM01000074">
    <property type="protein sequence ID" value="TMW62355.1"/>
    <property type="molecule type" value="Genomic_DNA"/>
</dbReference>
<keyword evidence="2" id="KW-0812">Transmembrane</keyword>
<evidence type="ECO:0000313" key="4">
    <source>
        <dbReference type="Proteomes" id="UP000794436"/>
    </source>
</evidence>
<keyword evidence="2" id="KW-0472">Membrane</keyword>
<evidence type="ECO:0000313" key="3">
    <source>
        <dbReference type="EMBL" id="TMW62355.1"/>
    </source>
</evidence>
<comment type="caution">
    <text evidence="3">The sequence shown here is derived from an EMBL/GenBank/DDBJ whole genome shotgun (WGS) entry which is preliminary data.</text>
</comment>
<organism evidence="3 4">
    <name type="scientific">Pythium oligandrum</name>
    <name type="common">Mycoparasitic fungus</name>
    <dbReference type="NCBI Taxonomy" id="41045"/>
    <lineage>
        <taxon>Eukaryota</taxon>
        <taxon>Sar</taxon>
        <taxon>Stramenopiles</taxon>
        <taxon>Oomycota</taxon>
        <taxon>Peronosporomycetes</taxon>
        <taxon>Pythiales</taxon>
        <taxon>Pythiaceae</taxon>
        <taxon>Pythium</taxon>
    </lineage>
</organism>
<keyword evidence="4" id="KW-1185">Reference proteome</keyword>
<feature type="compositionally biased region" description="Basic residues" evidence="1">
    <location>
        <begin position="156"/>
        <end position="166"/>
    </location>
</feature>
<name>A0A8K1FG41_PYTOL</name>
<evidence type="ECO:0000256" key="1">
    <source>
        <dbReference type="SAM" id="MobiDB-lite"/>
    </source>
</evidence>
<evidence type="ECO:0000256" key="2">
    <source>
        <dbReference type="SAM" id="Phobius"/>
    </source>
</evidence>
<accession>A0A8K1FG41</accession>
<proteinExistence type="predicted"/>